<dbReference type="PANTHER" id="PTHR43318">
    <property type="entry name" value="UDP-N-ACETYLGLUCOSAMINE 4,6-DEHYDRATASE"/>
    <property type="match status" value="1"/>
</dbReference>
<dbReference type="CDD" id="cd05237">
    <property type="entry name" value="UDP_invert_4-6DH_SDR_e"/>
    <property type="match status" value="1"/>
</dbReference>
<dbReference type="RefSeq" id="WP_010264974.1">
    <property type="nucleotide sequence ID" value="NZ_CAEG01000015.1"/>
</dbReference>
<accession>A0A1H4EYB1</accession>
<comment type="similarity">
    <text evidence="1">Belongs to the polysaccharide synthase family.</text>
</comment>
<evidence type="ECO:0000313" key="5">
    <source>
        <dbReference type="Proteomes" id="UP000183253"/>
    </source>
</evidence>
<proteinExistence type="inferred from homology"/>
<keyword evidence="2" id="KW-0472">Membrane</keyword>
<dbReference type="Gene3D" id="3.40.50.720">
    <property type="entry name" value="NAD(P)-binding Rossmann-like Domain"/>
    <property type="match status" value="2"/>
</dbReference>
<evidence type="ECO:0000256" key="1">
    <source>
        <dbReference type="ARBA" id="ARBA00007430"/>
    </source>
</evidence>
<dbReference type="InterPro" id="IPR051203">
    <property type="entry name" value="Polysaccharide_Synthase-Rel"/>
</dbReference>
<evidence type="ECO:0000259" key="3">
    <source>
        <dbReference type="Pfam" id="PF02719"/>
    </source>
</evidence>
<keyword evidence="5" id="KW-1185">Reference proteome</keyword>
<protein>
    <submittedName>
        <fullName evidence="4">NDP-sugar epimerase, includes UDP-GlcNAc-inverting 4,6-dehydratase FlaA1 and capsular polysaccharide biosynthesis protein EpsC</fullName>
    </submittedName>
</protein>
<gene>
    <name evidence="4" type="ORF">SAMN05444145_108116</name>
</gene>
<keyword evidence="2" id="KW-0812">Transmembrane</keyword>
<dbReference type="InterPro" id="IPR003869">
    <property type="entry name" value="Polysac_CapD-like"/>
</dbReference>
<evidence type="ECO:0000313" key="4">
    <source>
        <dbReference type="EMBL" id="SEA89242.1"/>
    </source>
</evidence>
<dbReference type="PANTHER" id="PTHR43318:SF1">
    <property type="entry name" value="POLYSACCHARIDE BIOSYNTHESIS PROTEIN EPSC-RELATED"/>
    <property type="match status" value="1"/>
</dbReference>
<dbReference type="EMBL" id="FNRI01000008">
    <property type="protein sequence ID" value="SEA89242.1"/>
    <property type="molecule type" value="Genomic_DNA"/>
</dbReference>
<feature type="transmembrane region" description="Helical" evidence="2">
    <location>
        <begin position="56"/>
        <end position="79"/>
    </location>
</feature>
<dbReference type="Pfam" id="PF02719">
    <property type="entry name" value="Polysacc_synt_2"/>
    <property type="match status" value="1"/>
</dbReference>
<dbReference type="Proteomes" id="UP000183253">
    <property type="component" value="Unassembled WGS sequence"/>
</dbReference>
<name>A0A1H4EYB1_9BACT</name>
<feature type="transmembrane region" description="Helical" evidence="2">
    <location>
        <begin position="20"/>
        <end position="44"/>
    </location>
</feature>
<feature type="transmembrane region" description="Helical" evidence="2">
    <location>
        <begin position="91"/>
        <end position="113"/>
    </location>
</feature>
<feature type="domain" description="Polysaccharide biosynthesis protein CapD-like" evidence="3">
    <location>
        <begin position="305"/>
        <end position="594"/>
    </location>
</feature>
<dbReference type="AlphaFoldDB" id="A0A1H4EYB1"/>
<organism evidence="4 5">
    <name type="scientific">Alistipes timonensis JC136</name>
    <dbReference type="NCBI Taxonomy" id="1033731"/>
    <lineage>
        <taxon>Bacteria</taxon>
        <taxon>Pseudomonadati</taxon>
        <taxon>Bacteroidota</taxon>
        <taxon>Bacteroidia</taxon>
        <taxon>Bacteroidales</taxon>
        <taxon>Rikenellaceae</taxon>
        <taxon>Alistipes</taxon>
    </lineage>
</organism>
<dbReference type="InterPro" id="IPR036291">
    <property type="entry name" value="NAD(P)-bd_dom_sf"/>
</dbReference>
<feature type="transmembrane region" description="Helical" evidence="2">
    <location>
        <begin position="119"/>
        <end position="149"/>
    </location>
</feature>
<evidence type="ECO:0000256" key="2">
    <source>
        <dbReference type="SAM" id="Phobius"/>
    </source>
</evidence>
<keyword evidence="2" id="KW-1133">Transmembrane helix</keyword>
<dbReference type="STRING" id="1033731.SAMN05444145_108116"/>
<dbReference type="OrthoDB" id="9803111at2"/>
<reference evidence="4 5" key="1">
    <citation type="submission" date="2016-10" db="EMBL/GenBank/DDBJ databases">
        <authorList>
            <person name="de Groot N.N."/>
        </authorList>
    </citation>
    <scope>NUCLEOTIDE SEQUENCE [LARGE SCALE GENOMIC DNA]</scope>
    <source>
        <strain evidence="4 5">DSM 25383</strain>
    </source>
</reference>
<sequence length="648" mass="73715">MFYRLLSRFGAEKYLSSRYFSSWLILVIDTCVSVFATFIAYLLIRGLFPNPVFTFWYGLWLLAGSCVLSVVPFVLLRTFRSIIRHSTLREIWKLGAAVLSKDVLMFFYVLLLTSKTSPAYAAISLGFLLDALVTLFLLLGLRLCMIVVYDLIKLKQTRRDNCRRVLVYGTGDKSVSLVPRLQNSPHYRVAGFLTYGKRLRNHTVAECPVYYFENAESMEYLRDRFDIDAVLFATNDDAQDEQERLINYCAEKGIKVLIVPPIDEVIDGKIMKQSIREIKIEDLLGRPEIEISMSEIEANFAGKTVLVTGAAGSIGSELCRQLATFGVKELILFDNGETPMHNLRLELEERYPKLHFEPVIGDIRIERRLDFAFRTYRPQVVFHAAAYKHVPLMEENPCEAVLVNVAGTRNVADKCIGYDVEKMVMISTDKAVNPTNVMGCTKRLAEIYVQSLGLAVGQNKIPGKTKFVTTRFGNVLGSNGSVIPRFREQIAKGGPVTVTHPEITRFFMTIPEACRLVMEAATMSGGNEIFVFDMGVSVKIAHLARRMIELAGFEPDRDIKIEYTGLRPGEKLYEEVLSNKENTLPTTHDRIRIAKVREYDYEEAREVTEELEALSRAVSIPDMIRLMKRTVPEFKSKNSRFEVYDFEN</sequence>
<dbReference type="SUPFAM" id="SSF51735">
    <property type="entry name" value="NAD(P)-binding Rossmann-fold domains"/>
    <property type="match status" value="2"/>
</dbReference>